<dbReference type="Gene3D" id="3.40.190.10">
    <property type="entry name" value="Periplasmic binding protein-like II"/>
    <property type="match status" value="1"/>
</dbReference>
<protein>
    <submittedName>
        <fullName evidence="2">ABC arabinosaccharide transporter Solute-Binding Protein</fullName>
    </submittedName>
</protein>
<feature type="chain" id="PRO_5001818845" evidence="1">
    <location>
        <begin position="22"/>
        <end position="466"/>
    </location>
</feature>
<reference evidence="2 3" key="1">
    <citation type="submission" date="2014-03" db="EMBL/GenBank/DDBJ databases">
        <title>Genomics of Bifidobacteria.</title>
        <authorList>
            <person name="Ventura M."/>
            <person name="Milani C."/>
            <person name="Lugli G.A."/>
        </authorList>
    </citation>
    <scope>NUCLEOTIDE SEQUENCE [LARGE SCALE GENOMIC DNA]</scope>
    <source>
        <strain evidence="2 3">LMG 11591</strain>
    </source>
</reference>
<dbReference type="InterPro" id="IPR050490">
    <property type="entry name" value="Bact_solute-bd_prot1"/>
</dbReference>
<dbReference type="SUPFAM" id="SSF53850">
    <property type="entry name" value="Periplasmic binding protein-like II"/>
    <property type="match status" value="1"/>
</dbReference>
<name>A0A087B801_9BIFI</name>
<sequence>MKALTKALSLLAASAMIVSVAACGGGSDSASSDSGAAAKVNTDKKANDGAQCTNTVKKTGVQKVTVWGWYPAIEKVVDQFNETHDDLQVCWNNGGQGGGEYTKFQNAIKAGSGAPDVIQLEYEAMPQFMTGTQQHLVDLSQFGFNDHKDDYTEGSWDMVKLGTEDKAYAVPVDLGPFVMYVREDIFTKYNVDVPTTYDEFADAAKKLKDAGYDGYISDFPLNQTAMLIAFFEQAGAKVNTYSASDPTKVKVNYDSPEAKKVLDYWQKLIDAGYVDTTDANTTDWTTNILSGKYATWIQASWQTGYLASSSDDANADSGFRIHKAPVWDDSTPDVNQGGSAWAVTDQAKDTEAAYKVARELFGSEEAQKIGVTDGGLFPAWTDMLNSDFFKTEKVAFLGNQEPNTITIPVAEGYKGSDFLPFQTYAYDEQAKMLKSIFTDGTSVDDALAKIDSTLKNYATQQGYTAE</sequence>
<organism evidence="2 3">
    <name type="scientific">Bifidobacterium magnum</name>
    <dbReference type="NCBI Taxonomy" id="1692"/>
    <lineage>
        <taxon>Bacteria</taxon>
        <taxon>Bacillati</taxon>
        <taxon>Actinomycetota</taxon>
        <taxon>Actinomycetes</taxon>
        <taxon>Bifidobacteriales</taxon>
        <taxon>Bifidobacteriaceae</taxon>
        <taxon>Bifidobacterium</taxon>
    </lineage>
</organism>
<dbReference type="AlphaFoldDB" id="A0A087B801"/>
<dbReference type="Pfam" id="PF01547">
    <property type="entry name" value="SBP_bac_1"/>
    <property type="match status" value="1"/>
</dbReference>
<dbReference type="EMBL" id="JGZB01000011">
    <property type="protein sequence ID" value="KFI67151.1"/>
    <property type="molecule type" value="Genomic_DNA"/>
</dbReference>
<gene>
    <name evidence="2" type="ORF">BMAGN_1363</name>
</gene>
<dbReference type="PANTHER" id="PTHR43649">
    <property type="entry name" value="ARABINOSE-BINDING PROTEIN-RELATED"/>
    <property type="match status" value="1"/>
</dbReference>
<proteinExistence type="predicted"/>
<keyword evidence="3" id="KW-1185">Reference proteome</keyword>
<dbReference type="PANTHER" id="PTHR43649:SF14">
    <property type="entry name" value="BLR3389 PROTEIN"/>
    <property type="match status" value="1"/>
</dbReference>
<accession>A0A087B801</accession>
<feature type="signal peptide" evidence="1">
    <location>
        <begin position="1"/>
        <end position="21"/>
    </location>
</feature>
<dbReference type="RefSeq" id="WP_022860259.1">
    <property type="nucleotide sequence ID" value="NZ_JGZB01000011.1"/>
</dbReference>
<dbReference type="eggNOG" id="COG1653">
    <property type="taxonomic scope" value="Bacteria"/>
</dbReference>
<dbReference type="STRING" id="1692.BMAGN_1363"/>
<dbReference type="PROSITE" id="PS51257">
    <property type="entry name" value="PROKAR_LIPOPROTEIN"/>
    <property type="match status" value="1"/>
</dbReference>
<dbReference type="InterPro" id="IPR006059">
    <property type="entry name" value="SBP"/>
</dbReference>
<evidence type="ECO:0000313" key="3">
    <source>
        <dbReference type="Proteomes" id="UP000029052"/>
    </source>
</evidence>
<dbReference type="Proteomes" id="UP000029052">
    <property type="component" value="Unassembled WGS sequence"/>
</dbReference>
<evidence type="ECO:0000313" key="2">
    <source>
        <dbReference type="EMBL" id="KFI67151.1"/>
    </source>
</evidence>
<evidence type="ECO:0000256" key="1">
    <source>
        <dbReference type="SAM" id="SignalP"/>
    </source>
</evidence>
<comment type="caution">
    <text evidence="2">The sequence shown here is derived from an EMBL/GenBank/DDBJ whole genome shotgun (WGS) entry which is preliminary data.</text>
</comment>
<keyword evidence="1" id="KW-0732">Signal</keyword>